<evidence type="ECO:0000256" key="8">
    <source>
        <dbReference type="PIRSR" id="PIRSR000241-1"/>
    </source>
</evidence>
<feature type="binding site" evidence="9">
    <location>
        <position position="63"/>
    </location>
    <ligand>
        <name>5-hydroxyisourate</name>
        <dbReference type="ChEBI" id="CHEBI:18072"/>
    </ligand>
</feature>
<dbReference type="GO" id="GO:0019628">
    <property type="term" value="P:urate catabolic process"/>
    <property type="evidence" value="ECO:0007669"/>
    <property type="project" value="UniProtKB-UniPathway"/>
</dbReference>
<evidence type="ECO:0000256" key="3">
    <source>
        <dbReference type="ARBA" id="ARBA00009760"/>
    </source>
</evidence>
<comment type="function">
    <text evidence="7 10">Catalyzes the oxidation of uric acid to 5-hydroxyisourate, which is further processed to form (S)-allantoin.</text>
</comment>
<keyword evidence="12" id="KW-1185">Reference proteome</keyword>
<evidence type="ECO:0000256" key="1">
    <source>
        <dbReference type="ARBA" id="ARBA00004275"/>
    </source>
</evidence>
<feature type="binding site" evidence="9">
    <location>
        <position position="62"/>
    </location>
    <ligand>
        <name>O2</name>
        <dbReference type="ChEBI" id="CHEBI:15379"/>
    </ligand>
</feature>
<comment type="catalytic activity">
    <reaction evidence="7 10">
        <text>urate + O2 + H2O = 5-hydroxyisourate + H2O2</text>
        <dbReference type="Rhea" id="RHEA:21368"/>
        <dbReference type="ChEBI" id="CHEBI:15377"/>
        <dbReference type="ChEBI" id="CHEBI:15379"/>
        <dbReference type="ChEBI" id="CHEBI:16240"/>
        <dbReference type="ChEBI" id="CHEBI:17775"/>
        <dbReference type="ChEBI" id="CHEBI:18072"/>
        <dbReference type="EC" id="1.7.3.3"/>
    </reaction>
</comment>
<dbReference type="PRINTS" id="PR00093">
    <property type="entry name" value="URICASE"/>
</dbReference>
<dbReference type="FunFam" id="3.10.270.10:FF:000001">
    <property type="entry name" value="Uricase"/>
    <property type="match status" value="1"/>
</dbReference>
<feature type="active site" description="Charge relay system" evidence="8">
    <location>
        <position position="14"/>
    </location>
</feature>
<feature type="binding site" evidence="9">
    <location>
        <position position="236"/>
    </location>
    <ligand>
        <name>urate</name>
        <dbReference type="ChEBI" id="CHEBI:17775"/>
    </ligand>
</feature>
<proteinExistence type="inferred from homology"/>
<comment type="pathway">
    <text evidence="2 7">Purine metabolism; urate degradation; (S)-allantoin from urate: step 1/3.</text>
</comment>
<reference evidence="11 12" key="1">
    <citation type="submission" date="2019-09" db="EMBL/GenBank/DDBJ databases">
        <authorList>
            <person name="Brejova B."/>
        </authorList>
    </citation>
    <scope>NUCLEOTIDE SEQUENCE [LARGE SCALE GENOMIC DNA]</scope>
</reference>
<dbReference type="InterPro" id="IPR019842">
    <property type="entry name" value="Uricase_CS"/>
</dbReference>
<dbReference type="Proteomes" id="UP000398389">
    <property type="component" value="Unassembled WGS sequence"/>
</dbReference>
<comment type="similarity">
    <text evidence="3 7 10">Belongs to the uricase family.</text>
</comment>
<evidence type="ECO:0000256" key="6">
    <source>
        <dbReference type="ARBA" id="ARBA00023140"/>
    </source>
</evidence>
<keyword evidence="6 7" id="KW-0576">Peroxisome</keyword>
<feature type="binding site" evidence="9">
    <location>
        <position position="62"/>
    </location>
    <ligand>
        <name>urate</name>
        <dbReference type="ChEBI" id="CHEBI:17775"/>
    </ligand>
</feature>
<dbReference type="RefSeq" id="XP_031855915.1">
    <property type="nucleotide sequence ID" value="XM_032000024.1"/>
</dbReference>
<evidence type="ECO:0000256" key="10">
    <source>
        <dbReference type="RuleBase" id="RU004455"/>
    </source>
</evidence>
<feature type="binding site" evidence="9">
    <location>
        <position position="263"/>
    </location>
    <ligand>
        <name>urate</name>
        <dbReference type="ChEBI" id="CHEBI:17775"/>
    </ligand>
</feature>
<feature type="binding site" evidence="9">
    <location>
        <position position="237"/>
    </location>
    <ligand>
        <name>5-hydroxyisourate</name>
        <dbReference type="ChEBI" id="CHEBI:18072"/>
    </ligand>
</feature>
<evidence type="ECO:0000256" key="5">
    <source>
        <dbReference type="ARBA" id="ARBA00023002"/>
    </source>
</evidence>
<feature type="binding site" evidence="9">
    <location>
        <position position="236"/>
    </location>
    <ligand>
        <name>5-hydroxyisourate</name>
        <dbReference type="ChEBI" id="CHEBI:18072"/>
    </ligand>
</feature>
<feature type="binding site" evidence="9">
    <location>
        <position position="164"/>
    </location>
    <ligand>
        <name>5-hydroxyisourate</name>
        <dbReference type="ChEBI" id="CHEBI:18072"/>
    </ligand>
</feature>
<dbReference type="PANTHER" id="PTHR42874">
    <property type="entry name" value="URICASE"/>
    <property type="match status" value="1"/>
</dbReference>
<dbReference type="GO" id="GO:0006145">
    <property type="term" value="P:purine nucleobase catabolic process"/>
    <property type="evidence" value="ECO:0007669"/>
    <property type="project" value="TreeGrafter"/>
</dbReference>
<dbReference type="GO" id="GO:0005777">
    <property type="term" value="C:peroxisome"/>
    <property type="evidence" value="ECO:0007669"/>
    <property type="project" value="UniProtKB-SubCell"/>
</dbReference>
<dbReference type="Gene3D" id="3.10.270.10">
    <property type="entry name" value="Urate Oxidase"/>
    <property type="match status" value="1"/>
</dbReference>
<feature type="binding site" evidence="9">
    <location>
        <position position="62"/>
    </location>
    <ligand>
        <name>5-hydroxyisourate</name>
        <dbReference type="ChEBI" id="CHEBI:18072"/>
    </ligand>
</feature>
<evidence type="ECO:0000256" key="7">
    <source>
        <dbReference type="PIRNR" id="PIRNR000241"/>
    </source>
</evidence>
<sequence length="308" mass="34744">MSSSAYLASNTYGKDNVRLLKVARDPVDSSVQHVIELTVQVLLEGELEVAYTKADNSPVVPTDTVKNTIYILAKQASPWPIERFGATLTNHFVTKYQHISKATAYIKQHRWTRYAVDGKPHNHSFIQDGRELRTAKVQKTKTGAFVIESGIKDLTVLKSTGSQFWGYNKCEYTTLEETYDRILSTDVDAVWTWNGTRFANIRDVDYVADTGAFDSVYDVARNTTLRTFALENSASVQATMYNISEEIIKKAPLVDQVYFALPNKHYVAANLEWFQDTKNKGKDAEVFVPLSDPNGLIKSVVRRRASKL</sequence>
<gene>
    <name evidence="11" type="ORF">SAPINGB_P005310</name>
</gene>
<dbReference type="InterPro" id="IPR002042">
    <property type="entry name" value="Uricase"/>
</dbReference>
<name>A0A5E8BZE6_9ASCO</name>
<feature type="binding site" evidence="9">
    <location>
        <position position="63"/>
    </location>
    <ligand>
        <name>urate</name>
        <dbReference type="ChEBI" id="CHEBI:17775"/>
    </ligand>
</feature>
<dbReference type="PANTHER" id="PTHR42874:SF1">
    <property type="entry name" value="URICASE"/>
    <property type="match status" value="1"/>
</dbReference>
<dbReference type="PIRSF" id="PIRSF000241">
    <property type="entry name" value="Urate_oxidase"/>
    <property type="match status" value="1"/>
</dbReference>
<comment type="subcellular location">
    <subcellularLocation>
        <location evidence="1 7">Peroxisome</location>
    </subcellularLocation>
</comment>
<dbReference type="EMBL" id="CABVLU010000004">
    <property type="protein sequence ID" value="VVT56823.1"/>
    <property type="molecule type" value="Genomic_DNA"/>
</dbReference>
<dbReference type="UniPathway" id="UPA00394">
    <property type="reaction ID" value="UER00650"/>
</dbReference>
<organism evidence="11 12">
    <name type="scientific">Magnusiomyces paraingens</name>
    <dbReference type="NCBI Taxonomy" id="2606893"/>
    <lineage>
        <taxon>Eukaryota</taxon>
        <taxon>Fungi</taxon>
        <taxon>Dikarya</taxon>
        <taxon>Ascomycota</taxon>
        <taxon>Saccharomycotina</taxon>
        <taxon>Dipodascomycetes</taxon>
        <taxon>Dipodascales</taxon>
        <taxon>Dipodascaceae</taxon>
        <taxon>Magnusiomyces</taxon>
    </lineage>
</organism>
<evidence type="ECO:0000256" key="4">
    <source>
        <dbReference type="ARBA" id="ARBA00022631"/>
    </source>
</evidence>
<dbReference type="GO" id="GO:0004846">
    <property type="term" value="F:urate oxidase activity"/>
    <property type="evidence" value="ECO:0007669"/>
    <property type="project" value="UniProtKB-EC"/>
</dbReference>
<accession>A0A5E8BZE6</accession>
<evidence type="ECO:0000256" key="9">
    <source>
        <dbReference type="PIRSR" id="PIRSR000241-2"/>
    </source>
</evidence>
<dbReference type="SUPFAM" id="SSF55620">
    <property type="entry name" value="Tetrahydrobiopterin biosynthesis enzymes-like"/>
    <property type="match status" value="2"/>
</dbReference>
<dbReference type="PROSITE" id="PS00366">
    <property type="entry name" value="URICASE"/>
    <property type="match status" value="1"/>
</dbReference>
<evidence type="ECO:0000256" key="2">
    <source>
        <dbReference type="ARBA" id="ARBA00004831"/>
    </source>
</evidence>
<feature type="binding site" evidence="9">
    <location>
        <position position="181"/>
    </location>
    <ligand>
        <name>urate</name>
        <dbReference type="ChEBI" id="CHEBI:17775"/>
    </ligand>
</feature>
<feature type="binding site" evidence="9">
    <location>
        <position position="237"/>
    </location>
    <ligand>
        <name>urate</name>
        <dbReference type="ChEBI" id="CHEBI:17775"/>
    </ligand>
</feature>
<dbReference type="EC" id="1.7.3.3" evidence="7 10"/>
<dbReference type="Pfam" id="PF01014">
    <property type="entry name" value="Uricase"/>
    <property type="match status" value="2"/>
</dbReference>
<evidence type="ECO:0000313" key="11">
    <source>
        <dbReference type="EMBL" id="VVT56823.1"/>
    </source>
</evidence>
<keyword evidence="5 7" id="KW-0560">Oxidoreductase</keyword>
<dbReference type="AlphaFoldDB" id="A0A5E8BZE6"/>
<feature type="binding site" evidence="9">
    <location>
        <position position="263"/>
    </location>
    <ligand>
        <name>5-hydroxyisourate</name>
        <dbReference type="ChEBI" id="CHEBI:18072"/>
    </ligand>
</feature>
<dbReference type="OrthoDB" id="9992118at2759"/>
<feature type="binding site" evidence="9">
    <location>
        <position position="263"/>
    </location>
    <ligand>
        <name>O2</name>
        <dbReference type="ChEBI" id="CHEBI:15379"/>
    </ligand>
</feature>
<dbReference type="NCBIfam" id="TIGR03383">
    <property type="entry name" value="urate_oxi"/>
    <property type="match status" value="1"/>
</dbReference>
<dbReference type="GeneID" id="43584124"/>
<protein>
    <recommendedName>
        <fullName evidence="7 10">Uricase</fullName>
        <ecNumber evidence="7 10">1.7.3.3</ecNumber>
    </recommendedName>
    <alternativeName>
        <fullName evidence="7">Urate oxidase</fullName>
    </alternativeName>
</protein>
<feature type="active site" description="Charge relay system" evidence="8">
    <location>
        <position position="265"/>
    </location>
</feature>
<evidence type="ECO:0000313" key="12">
    <source>
        <dbReference type="Proteomes" id="UP000398389"/>
    </source>
</evidence>
<feature type="binding site" evidence="9">
    <location>
        <position position="181"/>
    </location>
    <ligand>
        <name>5-hydroxyisourate</name>
        <dbReference type="ChEBI" id="CHEBI:18072"/>
    </ligand>
</feature>
<feature type="active site" description="Charge relay system" evidence="8">
    <location>
        <position position="62"/>
    </location>
</feature>
<feature type="binding site" evidence="9">
    <location>
        <position position="164"/>
    </location>
    <ligand>
        <name>urate</name>
        <dbReference type="ChEBI" id="CHEBI:17775"/>
    </ligand>
</feature>
<keyword evidence="4 7" id="KW-0659">Purine metabolism</keyword>